<keyword evidence="3" id="KW-1185">Reference proteome</keyword>
<reference evidence="2 3" key="1">
    <citation type="submission" date="2023-02" db="EMBL/GenBank/DDBJ databases">
        <title>LHISI_Scaffold_Assembly.</title>
        <authorList>
            <person name="Stuart O.P."/>
            <person name="Cleave R."/>
            <person name="Magrath M.J.L."/>
            <person name="Mikheyev A.S."/>
        </authorList>
    </citation>
    <scope>NUCLEOTIDE SEQUENCE [LARGE SCALE GENOMIC DNA]</scope>
    <source>
        <strain evidence="2">Daus_M_001</strain>
        <tissue evidence="2">Leg muscle</tissue>
    </source>
</reference>
<proteinExistence type="inferred from homology"/>
<gene>
    <name evidence="2" type="ORF">PR048_008325</name>
</gene>
<dbReference type="InterPro" id="IPR043127">
    <property type="entry name" value="Sec-1-like_dom3a"/>
</dbReference>
<dbReference type="InterPro" id="IPR001619">
    <property type="entry name" value="Sec1-like"/>
</dbReference>
<comment type="similarity">
    <text evidence="1">Belongs to the STXBP/unc-18/SEC1 family.</text>
</comment>
<protein>
    <submittedName>
        <fullName evidence="2">Uncharacterized protein</fullName>
    </submittedName>
</protein>
<sequence>MKQVLISFGRLQVLTHTLVATIRQFTPKDQPQALRSLFIPITPEVPRWLTAPIAYLTPVALSPPKRTTYSIQRTCNSGTSTRTVIPPEPCPSTSNLGLPGILPKVQGLKCKKRRLHALLKSYQATVLRLAHQQLYRAEHRYPKLIEATLQLKTSIYEATSGAPEKEVLLDENDELWAELRHQHIAVVSQNVTKNLKKFIESKRMPATDKQSMRDLSQMIKKMPQYQKELSKYSTQLHLAEDCMKVYQGYVDKLCKVEQRCGQLITARSRADECKIKCEIGAAPECKSGETGDTRENLPTSGIVRYNPHLQKSESDLARDSTRSHWWEPSHGWGGRFFAPKWIELVERDDRNIGPGVLQEEGRLQGLGSFQPIACCKLERAGRTPAQTKKWFPGTWQSYQNYMFCKHTFALHSFAVLLHPKLQPTTNANQTPPKNPTCAISHAVAPVSSTNPQLLSIADSRLTSCIYPIQGNYNCATQNLICRLHNTLGQRLNSLRADTKQAIAGHINNLQQACCINAFDQIFIYKNQNFSFRAGKSPDLQDKPVAVHKASHNNNFDSCYSTRVVRVVPPSSNSSELRCWELAHQFIIKSRQPAGLNIR</sequence>
<evidence type="ECO:0000313" key="2">
    <source>
        <dbReference type="EMBL" id="KAJ8888831.1"/>
    </source>
</evidence>
<dbReference type="Gene3D" id="3.90.830.10">
    <property type="entry name" value="Syntaxin Binding Protein 1, Chain A, domain 2"/>
    <property type="match status" value="1"/>
</dbReference>
<dbReference type="PANTHER" id="PTHR11679">
    <property type="entry name" value="VESICLE PROTEIN SORTING-ASSOCIATED"/>
    <property type="match status" value="1"/>
</dbReference>
<evidence type="ECO:0000256" key="1">
    <source>
        <dbReference type="ARBA" id="ARBA00009884"/>
    </source>
</evidence>
<dbReference type="SUPFAM" id="SSF56815">
    <property type="entry name" value="Sec1/munc18-like (SM) proteins"/>
    <property type="match status" value="1"/>
</dbReference>
<dbReference type="InterPro" id="IPR036045">
    <property type="entry name" value="Sec1-like_sf"/>
</dbReference>
<organism evidence="2 3">
    <name type="scientific">Dryococelus australis</name>
    <dbReference type="NCBI Taxonomy" id="614101"/>
    <lineage>
        <taxon>Eukaryota</taxon>
        <taxon>Metazoa</taxon>
        <taxon>Ecdysozoa</taxon>
        <taxon>Arthropoda</taxon>
        <taxon>Hexapoda</taxon>
        <taxon>Insecta</taxon>
        <taxon>Pterygota</taxon>
        <taxon>Neoptera</taxon>
        <taxon>Polyneoptera</taxon>
        <taxon>Phasmatodea</taxon>
        <taxon>Verophasmatodea</taxon>
        <taxon>Anareolatae</taxon>
        <taxon>Phasmatidae</taxon>
        <taxon>Eurycanthinae</taxon>
        <taxon>Dryococelus</taxon>
    </lineage>
</organism>
<dbReference type="EMBL" id="JARBHB010000003">
    <property type="protein sequence ID" value="KAJ8888831.1"/>
    <property type="molecule type" value="Genomic_DNA"/>
</dbReference>
<accession>A0ABQ9HXL1</accession>
<comment type="caution">
    <text evidence="2">The sequence shown here is derived from an EMBL/GenBank/DDBJ whole genome shotgun (WGS) entry which is preliminary data.</text>
</comment>
<evidence type="ECO:0000313" key="3">
    <source>
        <dbReference type="Proteomes" id="UP001159363"/>
    </source>
</evidence>
<dbReference type="Proteomes" id="UP001159363">
    <property type="component" value="Chromosome 3"/>
</dbReference>
<dbReference type="Pfam" id="PF00995">
    <property type="entry name" value="Sec1"/>
    <property type="match status" value="1"/>
</dbReference>
<name>A0ABQ9HXL1_9NEOP</name>